<dbReference type="SUPFAM" id="SSF103473">
    <property type="entry name" value="MFS general substrate transporter"/>
    <property type="match status" value="1"/>
</dbReference>
<comment type="subcellular location">
    <subcellularLocation>
        <location evidence="1">Cell membrane</location>
        <topology evidence="1">Multi-pass membrane protein</topology>
    </subcellularLocation>
</comment>
<dbReference type="InterPro" id="IPR036259">
    <property type="entry name" value="MFS_trans_sf"/>
</dbReference>
<keyword evidence="6 7" id="KW-0472">Membrane</keyword>
<reference evidence="9 10" key="1">
    <citation type="journal article" date="2021" name="Microorganisms">
        <title>Acidisoma silvae sp. nov. and Acidisomacellulosilytica sp. nov., Two Acidophilic Bacteria Isolated from Decaying Wood, Hydrolyzing Cellulose and Producing Poly-3-hydroxybutyrate.</title>
        <authorList>
            <person name="Mieszkin S."/>
            <person name="Pouder E."/>
            <person name="Uroz S."/>
            <person name="Simon-Colin C."/>
            <person name="Alain K."/>
        </authorList>
    </citation>
    <scope>NUCLEOTIDE SEQUENCE [LARGE SCALE GENOMIC DNA]</scope>
    <source>
        <strain evidence="9 10">HW T5.17</strain>
    </source>
</reference>
<evidence type="ECO:0000256" key="1">
    <source>
        <dbReference type="ARBA" id="ARBA00004651"/>
    </source>
</evidence>
<evidence type="ECO:0000256" key="2">
    <source>
        <dbReference type="ARBA" id="ARBA00022448"/>
    </source>
</evidence>
<evidence type="ECO:0000256" key="3">
    <source>
        <dbReference type="ARBA" id="ARBA00022475"/>
    </source>
</evidence>
<protein>
    <submittedName>
        <fullName evidence="9">MFS transporter</fullName>
    </submittedName>
</protein>
<dbReference type="FunFam" id="1.20.1250.20:FF:000168">
    <property type="entry name" value="Transporter, major facilitator family"/>
    <property type="match status" value="1"/>
</dbReference>
<gene>
    <name evidence="9" type="ORF">ACELLULO517_22825</name>
</gene>
<proteinExistence type="predicted"/>
<evidence type="ECO:0000313" key="9">
    <source>
        <dbReference type="EMBL" id="MCB8883101.1"/>
    </source>
</evidence>
<evidence type="ECO:0000256" key="5">
    <source>
        <dbReference type="ARBA" id="ARBA00022989"/>
    </source>
</evidence>
<evidence type="ECO:0000313" key="10">
    <source>
        <dbReference type="Proteomes" id="UP000721844"/>
    </source>
</evidence>
<feature type="transmembrane region" description="Helical" evidence="7">
    <location>
        <begin position="172"/>
        <end position="192"/>
    </location>
</feature>
<keyword evidence="10" id="KW-1185">Reference proteome</keyword>
<feature type="transmembrane region" description="Helical" evidence="7">
    <location>
        <begin position="230"/>
        <end position="248"/>
    </location>
</feature>
<feature type="transmembrane region" description="Helical" evidence="7">
    <location>
        <begin position="268"/>
        <end position="294"/>
    </location>
</feature>
<dbReference type="PROSITE" id="PS50850">
    <property type="entry name" value="MFS"/>
    <property type="match status" value="1"/>
</dbReference>
<feature type="transmembrane region" description="Helical" evidence="7">
    <location>
        <begin position="52"/>
        <end position="72"/>
    </location>
</feature>
<dbReference type="Gene3D" id="1.20.1250.20">
    <property type="entry name" value="MFS general substrate transporter like domains"/>
    <property type="match status" value="1"/>
</dbReference>
<dbReference type="Gene3D" id="1.20.1720.10">
    <property type="entry name" value="Multidrug resistance protein D"/>
    <property type="match status" value="1"/>
</dbReference>
<feature type="transmembrane region" description="Helical" evidence="7">
    <location>
        <begin position="204"/>
        <end position="224"/>
    </location>
</feature>
<feature type="transmembrane region" description="Helical" evidence="7">
    <location>
        <begin position="146"/>
        <end position="166"/>
    </location>
</feature>
<feature type="transmembrane region" description="Helical" evidence="7">
    <location>
        <begin position="84"/>
        <end position="110"/>
    </location>
</feature>
<keyword evidence="3" id="KW-1003">Cell membrane</keyword>
<dbReference type="PANTHER" id="PTHR42718:SF46">
    <property type="entry name" value="BLR6921 PROTEIN"/>
    <property type="match status" value="1"/>
</dbReference>
<evidence type="ECO:0000256" key="4">
    <source>
        <dbReference type="ARBA" id="ARBA00022692"/>
    </source>
</evidence>
<feature type="transmembrane region" description="Helical" evidence="7">
    <location>
        <begin position="334"/>
        <end position="356"/>
    </location>
</feature>
<dbReference type="RefSeq" id="WP_227309758.1">
    <property type="nucleotide sequence ID" value="NZ_JAESVA010000011.1"/>
</dbReference>
<dbReference type="InterPro" id="IPR011701">
    <property type="entry name" value="MFS"/>
</dbReference>
<comment type="caution">
    <text evidence="9">The sequence shown here is derived from an EMBL/GenBank/DDBJ whole genome shotgun (WGS) entry which is preliminary data.</text>
</comment>
<keyword evidence="2" id="KW-0813">Transport</keyword>
<dbReference type="InterPro" id="IPR020846">
    <property type="entry name" value="MFS_dom"/>
</dbReference>
<evidence type="ECO:0000256" key="6">
    <source>
        <dbReference type="ARBA" id="ARBA00023136"/>
    </source>
</evidence>
<dbReference type="GO" id="GO:0005886">
    <property type="term" value="C:plasma membrane"/>
    <property type="evidence" value="ECO:0007669"/>
    <property type="project" value="UniProtKB-SubCell"/>
</dbReference>
<feature type="transmembrane region" description="Helical" evidence="7">
    <location>
        <begin position="16"/>
        <end position="40"/>
    </location>
</feature>
<evidence type="ECO:0000256" key="7">
    <source>
        <dbReference type="SAM" id="Phobius"/>
    </source>
</evidence>
<dbReference type="Pfam" id="PF07690">
    <property type="entry name" value="MFS_1"/>
    <property type="match status" value="1"/>
</dbReference>
<dbReference type="FunFam" id="1.20.1720.10:FF:000011">
    <property type="entry name" value="Transporter, major facilitator family"/>
    <property type="match status" value="1"/>
</dbReference>
<accession>A0A963Z5V2</accession>
<evidence type="ECO:0000259" key="8">
    <source>
        <dbReference type="PROSITE" id="PS50850"/>
    </source>
</evidence>
<dbReference type="Proteomes" id="UP000721844">
    <property type="component" value="Unassembled WGS sequence"/>
</dbReference>
<feature type="transmembrane region" description="Helical" evidence="7">
    <location>
        <begin position="300"/>
        <end position="322"/>
    </location>
</feature>
<dbReference type="PANTHER" id="PTHR42718">
    <property type="entry name" value="MAJOR FACILITATOR SUPERFAMILY MULTIDRUG TRANSPORTER MFSC"/>
    <property type="match status" value="1"/>
</dbReference>
<feature type="domain" description="Major facilitator superfamily (MFS) profile" evidence="8">
    <location>
        <begin position="18"/>
        <end position="456"/>
    </location>
</feature>
<feature type="transmembrane region" description="Helical" evidence="7">
    <location>
        <begin position="116"/>
        <end position="134"/>
    </location>
</feature>
<dbReference type="AlphaFoldDB" id="A0A963Z5V2"/>
<sequence>MLAEAYTDGVPVPQRYLAVLTIGLAVMLAVMDGAIANVALPTIARDLHASPASSIWVINGYQLAATISLLPLGSLGEIVGYRRVYIGGLVIFTLASLACALSQDLLVLALSRALQGFGAAGIMSVNAALTRFVYPRALLGRGMGINALVAATSAAAGPSIAAAILSVGPWPFLFAVNVPLGLIAFLVALRALPPTPLAKHRFDFLSAFMNAVMMASFIFALEGLAHGQRAVLILVEFAVCTAFGVLLVRRQANHVAPLLPLDLLRIPLFRLSAATAVCSFVAQMLAFTSLPFYIENSLGLTAVQTGLLMTPWPLATIVSAPIAGRLADRYPAGVLGGVGLSLLAIGLAAMAMLPANPSRGEIIWRMALCGAGFGLFQSPNNRTLMTSAPSRRSGGAAGTLGTSRLLGQTVGATLVALAFNALPRQGVLACLVAAATVAALAAAVSSSRLLLRAEVQ</sequence>
<keyword evidence="5 7" id="KW-1133">Transmembrane helix</keyword>
<organism evidence="9 10">
    <name type="scientific">Acidisoma cellulosilyticum</name>
    <dbReference type="NCBI Taxonomy" id="2802395"/>
    <lineage>
        <taxon>Bacteria</taxon>
        <taxon>Pseudomonadati</taxon>
        <taxon>Pseudomonadota</taxon>
        <taxon>Alphaproteobacteria</taxon>
        <taxon>Acetobacterales</taxon>
        <taxon>Acidocellaceae</taxon>
        <taxon>Acidisoma</taxon>
    </lineage>
</organism>
<dbReference type="EMBL" id="JAESVA010000011">
    <property type="protein sequence ID" value="MCB8883101.1"/>
    <property type="molecule type" value="Genomic_DNA"/>
</dbReference>
<name>A0A963Z5V2_9PROT</name>
<dbReference type="CDD" id="cd17321">
    <property type="entry name" value="MFS_MMR_MDR_like"/>
    <property type="match status" value="1"/>
</dbReference>
<feature type="transmembrane region" description="Helical" evidence="7">
    <location>
        <begin position="426"/>
        <end position="451"/>
    </location>
</feature>
<keyword evidence="4 7" id="KW-0812">Transmembrane</keyword>
<dbReference type="GO" id="GO:0022857">
    <property type="term" value="F:transmembrane transporter activity"/>
    <property type="evidence" value="ECO:0007669"/>
    <property type="project" value="InterPro"/>
</dbReference>